<dbReference type="Proteomes" id="UP001314229">
    <property type="component" value="Unassembled WGS sequence"/>
</dbReference>
<keyword evidence="2" id="KW-0963">Cytoplasm</keyword>
<evidence type="ECO:0000259" key="8">
    <source>
        <dbReference type="PROSITE" id="PS51830"/>
    </source>
</evidence>
<dbReference type="InterPro" id="IPR011029">
    <property type="entry name" value="DEATH-like_dom_sf"/>
</dbReference>
<keyword evidence="4" id="KW-0391">Immunity</keyword>
<keyword evidence="3" id="KW-0399">Innate immunity</keyword>
<keyword evidence="5" id="KW-0395">Inflammatory response</keyword>
<evidence type="ECO:0000256" key="5">
    <source>
        <dbReference type="ARBA" id="ARBA00023198"/>
    </source>
</evidence>
<dbReference type="PANTHER" id="PTHR46985">
    <property type="entry name" value="NACHT, LRR AND PYD DOMAINS-CONTAINING PROTEIN 1"/>
    <property type="match status" value="1"/>
</dbReference>
<dbReference type="InterPro" id="IPR025307">
    <property type="entry name" value="FIIND_dom"/>
</dbReference>
<reference evidence="9 10" key="1">
    <citation type="submission" date="2024-01" db="EMBL/GenBank/DDBJ databases">
        <authorList>
            <person name="Alioto T."/>
            <person name="Alioto T."/>
            <person name="Gomez Garrido J."/>
        </authorList>
    </citation>
    <scope>NUCLEOTIDE SEQUENCE [LARGE SCALE GENOMIC DNA]</scope>
</reference>
<evidence type="ECO:0000256" key="4">
    <source>
        <dbReference type="ARBA" id="ARBA00022859"/>
    </source>
</evidence>
<dbReference type="InterPro" id="IPR051249">
    <property type="entry name" value="NLRP_Inflammasome"/>
</dbReference>
<sequence length="478" mass="53350">RFSDSEGSLVTWSGYQKMVGCVEEKSKSESPASTFESKHPPPDISDEAGPSHIKEENTPNRATPDGHEGDGSNLSSHPSTSNTTLNVSEDSRDDEEEGFRPNMLTESDNISYRFSCPGPGVFRCNLTGLMFVMTKKAELQYWTVQWDERVLQPAGKTAAGPLFNIQSSPEGAVSQLHLPHCETMDAPLPEGLLSVVHITDDGMSILKLLHITDTHVVVKVLHLSAFGLVTNDEYRNTANRSVNGQVLLFLQKPQSETQKQYLDVFLLPRNVPLSEVIARHQDVDYIKAPPRCQLIVGESYSVDCPEAALIQPDKAVFDLEFEPNYHPMFEIRLPTNKDKMTLKVQDQTNPEVWKYEMDLKAPRRRHLKRNLPAKVLVQQTLSVPAETPNVLADEKLKSVRTQFIERVTDSNLNTLLGKLLDQRIINDGEMESAENPIRAKKAGALIDMVRKKGPEACSALITALCEVDPFLSKLLNLQ</sequence>
<dbReference type="Pfam" id="PF13553">
    <property type="entry name" value="FIIND"/>
    <property type="match status" value="1"/>
</dbReference>
<name>A0AAV1QK31_SCOSC</name>
<dbReference type="PANTHER" id="PTHR46985:SF2">
    <property type="entry name" value="APOPTOSIS-ASSOCIATED SPECK-LIKE PROTEIN CONTAINING A CARD"/>
    <property type="match status" value="1"/>
</dbReference>
<dbReference type="EMBL" id="CAWUFR010001483">
    <property type="protein sequence ID" value="CAK6983863.1"/>
    <property type="molecule type" value="Genomic_DNA"/>
</dbReference>
<evidence type="ECO:0000313" key="10">
    <source>
        <dbReference type="Proteomes" id="UP001314229"/>
    </source>
</evidence>
<comment type="caution">
    <text evidence="9">The sequence shown here is derived from an EMBL/GenBank/DDBJ whole genome shotgun (WGS) entry which is preliminary data.</text>
</comment>
<dbReference type="GO" id="GO:0042981">
    <property type="term" value="P:regulation of apoptotic process"/>
    <property type="evidence" value="ECO:0007669"/>
    <property type="project" value="InterPro"/>
</dbReference>
<dbReference type="GO" id="GO:0006954">
    <property type="term" value="P:inflammatory response"/>
    <property type="evidence" value="ECO:0007669"/>
    <property type="project" value="UniProtKB-KW"/>
</dbReference>
<dbReference type="Pfam" id="PF23679">
    <property type="entry name" value="UPA-FIIND"/>
    <property type="match status" value="1"/>
</dbReference>
<dbReference type="GO" id="GO:0045087">
    <property type="term" value="P:innate immune response"/>
    <property type="evidence" value="ECO:0007669"/>
    <property type="project" value="UniProtKB-KW"/>
</dbReference>
<evidence type="ECO:0000256" key="1">
    <source>
        <dbReference type="ARBA" id="ARBA00004514"/>
    </source>
</evidence>
<dbReference type="Gene3D" id="1.10.533.10">
    <property type="entry name" value="Death Domain, Fas"/>
    <property type="match status" value="1"/>
</dbReference>
<gene>
    <name evidence="9" type="ORF">FSCOSCO3_A023133</name>
</gene>
<comment type="subcellular location">
    <subcellularLocation>
        <location evidence="1">Cytoplasm</location>
        <location evidence="1">Cytosol</location>
    </subcellularLocation>
</comment>
<dbReference type="PROSITE" id="PS51830">
    <property type="entry name" value="FIIND"/>
    <property type="match status" value="1"/>
</dbReference>
<organism evidence="9 10">
    <name type="scientific">Scomber scombrus</name>
    <name type="common">Atlantic mackerel</name>
    <name type="synonym">Scomber vernalis</name>
    <dbReference type="NCBI Taxonomy" id="13677"/>
    <lineage>
        <taxon>Eukaryota</taxon>
        <taxon>Metazoa</taxon>
        <taxon>Chordata</taxon>
        <taxon>Craniata</taxon>
        <taxon>Vertebrata</taxon>
        <taxon>Euteleostomi</taxon>
        <taxon>Actinopterygii</taxon>
        <taxon>Neopterygii</taxon>
        <taxon>Teleostei</taxon>
        <taxon>Neoteleostei</taxon>
        <taxon>Acanthomorphata</taxon>
        <taxon>Pelagiaria</taxon>
        <taxon>Scombriformes</taxon>
        <taxon>Scombridae</taxon>
        <taxon>Scomber</taxon>
    </lineage>
</organism>
<evidence type="ECO:0000313" key="9">
    <source>
        <dbReference type="EMBL" id="CAK6983863.1"/>
    </source>
</evidence>
<evidence type="ECO:0000256" key="6">
    <source>
        <dbReference type="SAM" id="MobiDB-lite"/>
    </source>
</evidence>
<dbReference type="PROSITE" id="PS50209">
    <property type="entry name" value="CARD"/>
    <property type="match status" value="1"/>
</dbReference>
<protein>
    <submittedName>
        <fullName evidence="9">Uncharacterized protein LOC128382757</fullName>
    </submittedName>
</protein>
<proteinExistence type="predicted"/>
<feature type="domain" description="CARD" evidence="7">
    <location>
        <begin position="388"/>
        <end position="478"/>
    </location>
</feature>
<accession>A0AAV1QK31</accession>
<feature type="non-terminal residue" evidence="9">
    <location>
        <position position="1"/>
    </location>
</feature>
<dbReference type="AlphaFoldDB" id="A0AAV1QK31"/>
<dbReference type="Pfam" id="PF00619">
    <property type="entry name" value="CARD"/>
    <property type="match status" value="1"/>
</dbReference>
<dbReference type="GO" id="GO:0005829">
    <property type="term" value="C:cytosol"/>
    <property type="evidence" value="ECO:0007669"/>
    <property type="project" value="UniProtKB-SubCell"/>
</dbReference>
<evidence type="ECO:0000256" key="2">
    <source>
        <dbReference type="ARBA" id="ARBA00022490"/>
    </source>
</evidence>
<feature type="compositionally biased region" description="Basic and acidic residues" evidence="6">
    <location>
        <begin position="52"/>
        <end position="70"/>
    </location>
</feature>
<keyword evidence="10" id="KW-1185">Reference proteome</keyword>
<evidence type="ECO:0000256" key="3">
    <source>
        <dbReference type="ARBA" id="ARBA00022588"/>
    </source>
</evidence>
<dbReference type="InterPro" id="IPR001315">
    <property type="entry name" value="CARD"/>
</dbReference>
<feature type="region of interest" description="Disordered" evidence="6">
    <location>
        <begin position="22"/>
        <end position="104"/>
    </location>
</feature>
<feature type="domain" description="FIIND" evidence="8">
    <location>
        <begin position="93"/>
        <end position="371"/>
    </location>
</feature>
<dbReference type="SUPFAM" id="SSF47986">
    <property type="entry name" value="DEATH domain"/>
    <property type="match status" value="1"/>
</dbReference>
<feature type="compositionally biased region" description="Polar residues" evidence="6">
    <location>
        <begin position="72"/>
        <end position="88"/>
    </location>
</feature>
<evidence type="ECO:0000259" key="7">
    <source>
        <dbReference type="PROSITE" id="PS50209"/>
    </source>
</evidence>